<feature type="compositionally biased region" description="Polar residues" evidence="1">
    <location>
        <begin position="33"/>
        <end position="47"/>
    </location>
</feature>
<evidence type="ECO:0000256" key="1">
    <source>
        <dbReference type="SAM" id="MobiDB-lite"/>
    </source>
</evidence>
<feature type="region of interest" description="Disordered" evidence="1">
    <location>
        <begin position="301"/>
        <end position="329"/>
    </location>
</feature>
<proteinExistence type="predicted"/>
<dbReference type="WBParaSite" id="TCLT_0000313301-mRNA-1">
    <property type="protein sequence ID" value="TCLT_0000313301-mRNA-1"/>
    <property type="gene ID" value="TCLT_0000313301"/>
</dbReference>
<organism evidence="2">
    <name type="scientific">Thelazia callipaeda</name>
    <name type="common">Oriental eyeworm</name>
    <name type="synonym">Parasitic nematode</name>
    <dbReference type="NCBI Taxonomy" id="103827"/>
    <lineage>
        <taxon>Eukaryota</taxon>
        <taxon>Metazoa</taxon>
        <taxon>Ecdysozoa</taxon>
        <taxon>Nematoda</taxon>
        <taxon>Chromadorea</taxon>
        <taxon>Rhabditida</taxon>
        <taxon>Spirurina</taxon>
        <taxon>Spiruromorpha</taxon>
        <taxon>Thelazioidea</taxon>
        <taxon>Thelaziidae</taxon>
        <taxon>Thelazia</taxon>
    </lineage>
</organism>
<evidence type="ECO:0000313" key="2">
    <source>
        <dbReference type="WBParaSite" id="TCLT_0000313301-mRNA-1"/>
    </source>
</evidence>
<protein>
    <submittedName>
        <fullName evidence="2">WH2 domain-containing protein</fullName>
    </submittedName>
</protein>
<name>A0A0N5CSD2_THECL</name>
<sequence length="348" mass="38522">LNDHFYKFYDELFCSNGERYVASDERLGPVGSESETSSQAQYDTNSQTSVPTRFYTYSTLPTSSYKVSATVGPISESNSAIDVRQLETSSSMPKLPLKKVSSFPDPPPNFILNKEMAIEYDKNGRRHYIPKDISRSASRDIHEDIDLVAKSHSNVNGDDDTLNAELCPRRSSSGTNILYNIRRVELARGAQPSVRLLAKAFETMESNTSKGSSNSKRSLFGIRKSRSVETTETAKDSVVKSVLPPGTPGHVAVTVLGRNTSLSQIEELMGSQSPFGTIPRGSRNLFRNMGTKLIERVRRSLSRSNSKCRSRDLSVESNRSGQKNCEKQNAELLPDSTGNIAKNEAMKF</sequence>
<accession>A0A0N5CSD2</accession>
<feature type="region of interest" description="Disordered" evidence="1">
    <location>
        <begin position="26"/>
        <end position="47"/>
    </location>
</feature>
<dbReference type="AlphaFoldDB" id="A0A0N5CSD2"/>
<reference evidence="2" key="1">
    <citation type="submission" date="2017-02" db="UniProtKB">
        <authorList>
            <consortium name="WormBaseParasite"/>
        </authorList>
    </citation>
    <scope>IDENTIFICATION</scope>
</reference>